<dbReference type="InterPro" id="IPR023214">
    <property type="entry name" value="HAD_sf"/>
</dbReference>
<dbReference type="PANTHER" id="PTHR17901">
    <property type="entry name" value="MAGNESIUM-DEPENDENT PHOSPHATASE 1 MDP1"/>
    <property type="match status" value="1"/>
</dbReference>
<dbReference type="GeneID" id="7445498"/>
<dbReference type="GO" id="GO:0003993">
    <property type="term" value="F:acid phosphatase activity"/>
    <property type="evidence" value="ECO:0000318"/>
    <property type="project" value="GO_Central"/>
</dbReference>
<dbReference type="KEGG" id="tps:THAPSDRAFT_1626"/>
<dbReference type="Gene3D" id="3.40.50.1000">
    <property type="entry name" value="HAD superfamily/HAD-like"/>
    <property type="match status" value="1"/>
</dbReference>
<dbReference type="EMBL" id="CM000638">
    <property type="protein sequence ID" value="EED96543.1"/>
    <property type="molecule type" value="Genomic_DNA"/>
</dbReference>
<dbReference type="eggNOG" id="ENOG502T9S0">
    <property type="taxonomic scope" value="Eukaryota"/>
</dbReference>
<evidence type="ECO:0008006" key="3">
    <source>
        <dbReference type="Google" id="ProtNLM"/>
    </source>
</evidence>
<dbReference type="Pfam" id="PF12689">
    <property type="entry name" value="Acid_PPase"/>
    <property type="match status" value="1"/>
</dbReference>
<dbReference type="InterPro" id="IPR010036">
    <property type="entry name" value="MDP_1_eu_arc"/>
</dbReference>
<dbReference type="HOGENOM" id="CLU_071162_1_0_1"/>
<name>B8BRH3_THAPS</name>
<dbReference type="PaxDb" id="35128-Thaps1626"/>
<dbReference type="SUPFAM" id="SSF56784">
    <property type="entry name" value="HAD-like"/>
    <property type="match status" value="1"/>
</dbReference>
<dbReference type="InParanoid" id="B8BRH3"/>
<proteinExistence type="predicted"/>
<dbReference type="RefSeq" id="XP_002286902.1">
    <property type="nucleotide sequence ID" value="XM_002286866.1"/>
</dbReference>
<protein>
    <recommendedName>
        <fullName evidence="3">Magnesium-dependent phosphatase-1</fullName>
    </recommendedName>
</protein>
<dbReference type="AlphaFoldDB" id="B8BRH3"/>
<organism evidence="1 2">
    <name type="scientific">Thalassiosira pseudonana</name>
    <name type="common">Marine diatom</name>
    <name type="synonym">Cyclotella nana</name>
    <dbReference type="NCBI Taxonomy" id="35128"/>
    <lineage>
        <taxon>Eukaryota</taxon>
        <taxon>Sar</taxon>
        <taxon>Stramenopiles</taxon>
        <taxon>Ochrophyta</taxon>
        <taxon>Bacillariophyta</taxon>
        <taxon>Coscinodiscophyceae</taxon>
        <taxon>Thalassiosirophycidae</taxon>
        <taxon>Thalassiosirales</taxon>
        <taxon>Thalassiosiraceae</taxon>
        <taxon>Thalassiosira</taxon>
    </lineage>
</organism>
<dbReference type="SFLD" id="SFLDS00003">
    <property type="entry name" value="Haloacid_Dehalogenase"/>
    <property type="match status" value="1"/>
</dbReference>
<keyword evidence="2" id="KW-1185">Reference proteome</keyword>
<sequence>MGKGSCGGDTSTFKSVSECNGANIHAKDLPTLIVFDLDDCLWTPEMHDLSGMPSISVEGPLDPNNPCTSPLGTVGMKVPSGGRGGWGGCNNEGDEIVELYVGARLVLRELLLNPKYQHVKIAVASTSLVPSYSRACIAGLEIIEGTTMKDVISYAQIGRSGQLSSRKTSHFKLIHEQSKLPYSEQLFFDDCNWCDHVGDLSKTFGVVGVRTPNGLRMEEFYRGLELFRDEKRRRNGED</sequence>
<dbReference type="PANTHER" id="PTHR17901:SF14">
    <property type="entry name" value="MAGNESIUM-DEPENDENT PHOSPHATASE 1"/>
    <property type="match status" value="1"/>
</dbReference>
<reference evidence="1 2" key="2">
    <citation type="journal article" date="2008" name="Nature">
        <title>The Phaeodactylum genome reveals the evolutionary history of diatom genomes.</title>
        <authorList>
            <person name="Bowler C."/>
            <person name="Allen A.E."/>
            <person name="Badger J.H."/>
            <person name="Grimwood J."/>
            <person name="Jabbari K."/>
            <person name="Kuo A."/>
            <person name="Maheswari U."/>
            <person name="Martens C."/>
            <person name="Maumus F."/>
            <person name="Otillar R.P."/>
            <person name="Rayko E."/>
            <person name="Salamov A."/>
            <person name="Vandepoele K."/>
            <person name="Beszteri B."/>
            <person name="Gruber A."/>
            <person name="Heijde M."/>
            <person name="Katinka M."/>
            <person name="Mock T."/>
            <person name="Valentin K."/>
            <person name="Verret F."/>
            <person name="Berges J.A."/>
            <person name="Brownlee C."/>
            <person name="Cadoret J.P."/>
            <person name="Chiovitti A."/>
            <person name="Choi C.J."/>
            <person name="Coesel S."/>
            <person name="De Martino A."/>
            <person name="Detter J.C."/>
            <person name="Durkin C."/>
            <person name="Falciatore A."/>
            <person name="Fournet J."/>
            <person name="Haruta M."/>
            <person name="Huysman M.J."/>
            <person name="Jenkins B.D."/>
            <person name="Jiroutova K."/>
            <person name="Jorgensen R.E."/>
            <person name="Joubert Y."/>
            <person name="Kaplan A."/>
            <person name="Kroger N."/>
            <person name="Kroth P.G."/>
            <person name="La Roche J."/>
            <person name="Lindquist E."/>
            <person name="Lommer M."/>
            <person name="Martin-Jezequel V."/>
            <person name="Lopez P.J."/>
            <person name="Lucas S."/>
            <person name="Mangogna M."/>
            <person name="McGinnis K."/>
            <person name="Medlin L.K."/>
            <person name="Montsant A."/>
            <person name="Oudot-Le Secq M.P."/>
            <person name="Napoli C."/>
            <person name="Obornik M."/>
            <person name="Parker M.S."/>
            <person name="Petit J.L."/>
            <person name="Porcel B.M."/>
            <person name="Poulsen N."/>
            <person name="Robison M."/>
            <person name="Rychlewski L."/>
            <person name="Rynearson T.A."/>
            <person name="Schmutz J."/>
            <person name="Shapiro H."/>
            <person name="Siaut M."/>
            <person name="Stanley M."/>
            <person name="Sussman M.R."/>
            <person name="Taylor A.R."/>
            <person name="Vardi A."/>
            <person name="von Dassow P."/>
            <person name="Vyverman W."/>
            <person name="Willis A."/>
            <person name="Wyrwicz L.S."/>
            <person name="Rokhsar D.S."/>
            <person name="Weissenbach J."/>
            <person name="Armbrust E.V."/>
            <person name="Green B.R."/>
            <person name="Van de Peer Y."/>
            <person name="Grigoriev I.V."/>
        </authorList>
    </citation>
    <scope>NUCLEOTIDE SEQUENCE [LARGE SCALE GENOMIC DNA]</scope>
    <source>
        <strain evidence="1 2">CCMP1335</strain>
    </source>
</reference>
<dbReference type="OMA" id="NWGDHCA"/>
<evidence type="ECO:0000313" key="1">
    <source>
        <dbReference type="EMBL" id="EED96543.1"/>
    </source>
</evidence>
<reference evidence="1 2" key="1">
    <citation type="journal article" date="2004" name="Science">
        <title>The genome of the diatom Thalassiosira pseudonana: ecology, evolution, and metabolism.</title>
        <authorList>
            <person name="Armbrust E.V."/>
            <person name="Berges J.A."/>
            <person name="Bowler C."/>
            <person name="Green B.R."/>
            <person name="Martinez D."/>
            <person name="Putnam N.H."/>
            <person name="Zhou S."/>
            <person name="Allen A.E."/>
            <person name="Apt K.E."/>
            <person name="Bechner M."/>
            <person name="Brzezinski M.A."/>
            <person name="Chaal B.K."/>
            <person name="Chiovitti A."/>
            <person name="Davis A.K."/>
            <person name="Demarest M.S."/>
            <person name="Detter J.C."/>
            <person name="Glavina T."/>
            <person name="Goodstein D."/>
            <person name="Hadi M.Z."/>
            <person name="Hellsten U."/>
            <person name="Hildebrand M."/>
            <person name="Jenkins B.D."/>
            <person name="Jurka J."/>
            <person name="Kapitonov V.V."/>
            <person name="Kroger N."/>
            <person name="Lau W.W."/>
            <person name="Lane T.W."/>
            <person name="Larimer F.W."/>
            <person name="Lippmeier J.C."/>
            <person name="Lucas S."/>
            <person name="Medina M."/>
            <person name="Montsant A."/>
            <person name="Obornik M."/>
            <person name="Parker M.S."/>
            <person name="Palenik B."/>
            <person name="Pazour G.J."/>
            <person name="Richardson P.M."/>
            <person name="Rynearson T.A."/>
            <person name="Saito M.A."/>
            <person name="Schwartz D.C."/>
            <person name="Thamatrakoln K."/>
            <person name="Valentin K."/>
            <person name="Vardi A."/>
            <person name="Wilkerson F.P."/>
            <person name="Rokhsar D.S."/>
        </authorList>
    </citation>
    <scope>NUCLEOTIDE SEQUENCE [LARGE SCALE GENOMIC DNA]</scope>
    <source>
        <strain evidence="1 2">CCMP1335</strain>
    </source>
</reference>
<dbReference type="InterPro" id="IPR036412">
    <property type="entry name" value="HAD-like_sf"/>
</dbReference>
<dbReference type="SFLD" id="SFLDG01131">
    <property type="entry name" value="C1.5.2:_MDP_Like"/>
    <property type="match status" value="1"/>
</dbReference>
<dbReference type="SFLD" id="SFLDG01129">
    <property type="entry name" value="C1.5:_HAD__Beta-PGM__Phosphata"/>
    <property type="match status" value="1"/>
</dbReference>
<accession>B8BRH3</accession>
<dbReference type="Proteomes" id="UP000001449">
    <property type="component" value="Chromosome 1"/>
</dbReference>
<gene>
    <name evidence="1" type="ORF">THAPSDRAFT_1626</name>
</gene>
<evidence type="ECO:0000313" key="2">
    <source>
        <dbReference type="Proteomes" id="UP000001449"/>
    </source>
</evidence>